<accession>A0A0M9W9P3</accession>
<evidence type="ECO:0000313" key="1">
    <source>
        <dbReference type="EMBL" id="KOS36499.1"/>
    </source>
</evidence>
<dbReference type="AlphaFoldDB" id="A0A0M9W9P3"/>
<keyword evidence="2" id="KW-1185">Reference proteome</keyword>
<sequence length="34" mass="4032">TFEGLRGPAQTYQWPARYMGPIHMISLRLRTLRN</sequence>
<comment type="caution">
    <text evidence="1">The sequence shown here is derived from an EMBL/GenBank/DDBJ whole genome shotgun (WGS) entry which is preliminary data.</text>
</comment>
<dbReference type="EMBL" id="LHQQ01000444">
    <property type="protein sequence ID" value="KOS36499.1"/>
    <property type="molecule type" value="Genomic_DNA"/>
</dbReference>
<proteinExistence type="predicted"/>
<organism evidence="1 2">
    <name type="scientific">Penicillium nordicum</name>
    <dbReference type="NCBI Taxonomy" id="229535"/>
    <lineage>
        <taxon>Eukaryota</taxon>
        <taxon>Fungi</taxon>
        <taxon>Dikarya</taxon>
        <taxon>Ascomycota</taxon>
        <taxon>Pezizomycotina</taxon>
        <taxon>Eurotiomycetes</taxon>
        <taxon>Eurotiomycetidae</taxon>
        <taxon>Eurotiales</taxon>
        <taxon>Aspergillaceae</taxon>
        <taxon>Penicillium</taxon>
    </lineage>
</organism>
<feature type="non-terminal residue" evidence="1">
    <location>
        <position position="1"/>
    </location>
</feature>
<name>A0A0M9W9P3_9EURO</name>
<gene>
    <name evidence="1" type="ORF">ACN38_g12751</name>
</gene>
<protein>
    <submittedName>
        <fullName evidence="1">Uncharacterized protein</fullName>
    </submittedName>
</protein>
<evidence type="ECO:0000313" key="2">
    <source>
        <dbReference type="Proteomes" id="UP000037696"/>
    </source>
</evidence>
<dbReference type="Proteomes" id="UP000037696">
    <property type="component" value="Unassembled WGS sequence"/>
</dbReference>
<reference evidence="1 2" key="1">
    <citation type="submission" date="2015-08" db="EMBL/GenBank/DDBJ databases">
        <title>Genome sequencing of Penicillium nordicum.</title>
        <authorList>
            <person name="Nguyen H.D."/>
            <person name="Seifert K.A."/>
        </authorList>
    </citation>
    <scope>NUCLEOTIDE SEQUENCE [LARGE SCALE GENOMIC DNA]</scope>
    <source>
        <strain evidence="1 2">DAOMC 185683</strain>
    </source>
</reference>